<sequence length="193" mass="21363">MTDEQPLPWAAIRLWEIGMLQQSTGSGLEHWLARIQELDPPDEHALREWLGTEGLSGYPRALLVHETFGYPDSTVRAADELIDAQYADRPLLRPILDAVLLYAGDLDEVGIQTRTTHVALSGPQRTFAVVQPTTRHRVDLGLRIPMPDVAPSTRLRPATELGADFPARIPLTSASQVDSEVAAWLKHAYDATL</sequence>
<dbReference type="Proteomes" id="UP000237340">
    <property type="component" value="Unassembled WGS sequence"/>
</dbReference>
<keyword evidence="3" id="KW-1185">Reference proteome</keyword>
<proteinExistence type="predicted"/>
<protein>
    <recommendedName>
        <fullName evidence="1">DUF5655 domain-containing protein</fullName>
    </recommendedName>
</protein>
<feature type="domain" description="DUF5655" evidence="1">
    <location>
        <begin position="82"/>
        <end position="191"/>
    </location>
</feature>
<organism evidence="2 3">
    <name type="scientific">Cryobacterium zongtaii</name>
    <dbReference type="NCBI Taxonomy" id="1259217"/>
    <lineage>
        <taxon>Bacteria</taxon>
        <taxon>Bacillati</taxon>
        <taxon>Actinomycetota</taxon>
        <taxon>Actinomycetes</taxon>
        <taxon>Micrococcales</taxon>
        <taxon>Microbacteriaceae</taxon>
        <taxon>Cryobacterium</taxon>
    </lineage>
</organism>
<evidence type="ECO:0000259" key="1">
    <source>
        <dbReference type="Pfam" id="PF18899"/>
    </source>
</evidence>
<accession>A0A2S3ZHT2</accession>
<dbReference type="InterPro" id="IPR043714">
    <property type="entry name" value="DUF5655"/>
</dbReference>
<dbReference type="Pfam" id="PF18899">
    <property type="entry name" value="DUF5655"/>
    <property type="match status" value="1"/>
</dbReference>
<evidence type="ECO:0000313" key="2">
    <source>
        <dbReference type="EMBL" id="POH66966.1"/>
    </source>
</evidence>
<dbReference type="RefSeq" id="WP_088454849.1">
    <property type="nucleotide sequence ID" value="NZ_PPXD01000008.1"/>
</dbReference>
<dbReference type="AlphaFoldDB" id="A0A2S3ZHT2"/>
<evidence type="ECO:0000313" key="3">
    <source>
        <dbReference type="Proteomes" id="UP000237340"/>
    </source>
</evidence>
<dbReference type="EMBL" id="PPXD01000008">
    <property type="protein sequence ID" value="POH66966.1"/>
    <property type="molecule type" value="Genomic_DNA"/>
</dbReference>
<gene>
    <name evidence="2" type="ORF">C3B61_07850</name>
</gene>
<name>A0A2S3ZHT2_9MICO</name>
<comment type="caution">
    <text evidence="2">The sequence shown here is derived from an EMBL/GenBank/DDBJ whole genome shotgun (WGS) entry which is preliminary data.</text>
</comment>
<reference evidence="2 3" key="1">
    <citation type="submission" date="2018-01" db="EMBL/GenBank/DDBJ databases">
        <title>Cryobacterium sp. nov., from glaciers in China.</title>
        <authorList>
            <person name="Liu Q."/>
            <person name="Xin Y.-H."/>
        </authorList>
    </citation>
    <scope>NUCLEOTIDE SEQUENCE [LARGE SCALE GENOMIC DNA]</scope>
    <source>
        <strain evidence="2 3">TMN-42</strain>
    </source>
</reference>